<dbReference type="CDD" id="cd10327">
    <property type="entry name" value="SLC5sbd_PanF"/>
    <property type="match status" value="1"/>
</dbReference>
<organism evidence="10 11">
    <name type="scientific">Fusibacter ferrireducens</name>
    <dbReference type="NCBI Taxonomy" id="2785058"/>
    <lineage>
        <taxon>Bacteria</taxon>
        <taxon>Bacillati</taxon>
        <taxon>Bacillota</taxon>
        <taxon>Clostridia</taxon>
        <taxon>Eubacteriales</taxon>
        <taxon>Eubacteriales Family XII. Incertae Sedis</taxon>
        <taxon>Fusibacter</taxon>
    </lineage>
</organism>
<dbReference type="PANTHER" id="PTHR48086">
    <property type="entry name" value="SODIUM/PROLINE SYMPORTER-RELATED"/>
    <property type="match status" value="1"/>
</dbReference>
<evidence type="ECO:0000256" key="9">
    <source>
        <dbReference type="SAM" id="Phobius"/>
    </source>
</evidence>
<evidence type="ECO:0000256" key="5">
    <source>
        <dbReference type="ARBA" id="ARBA00022692"/>
    </source>
</evidence>
<protein>
    <submittedName>
        <fullName evidence="10">Sodium/pantothenate symporter</fullName>
    </submittedName>
</protein>
<dbReference type="Proteomes" id="UP000614200">
    <property type="component" value="Unassembled WGS sequence"/>
</dbReference>
<evidence type="ECO:0000256" key="4">
    <source>
        <dbReference type="ARBA" id="ARBA00022475"/>
    </source>
</evidence>
<dbReference type="NCBIfam" id="TIGR00813">
    <property type="entry name" value="sss"/>
    <property type="match status" value="1"/>
</dbReference>
<evidence type="ECO:0000256" key="2">
    <source>
        <dbReference type="ARBA" id="ARBA00006434"/>
    </source>
</evidence>
<accession>A0ABR9ZWJ8</accession>
<sequence>MILIPMILYLVLMFAIAIYTNKFTSGKGGFMEEYFIGGRSMGGFVLAMTLIATYSSASSFVGGPGVAYSMGYGWILLAMIQVPTAFLTLGVLGKKFAIISRKINAVTVTDYLKARYNNKFIVISTSVAMVIFFAAAMVAQFIGGAKLFEAVTGYSYFIGLVIFGITVIVYTTIGGFRAVAITDAIQGIVMVLATIFLLVAIIHAGGGMAAITAKMIETNPSALTPTAGGKIPIPFILSFWVLVGFAVLGLPQTTVRCMGFKDSKSLHRAMVIGTVVVGFLMLGMHLVGTLGAYVVPGLAGDGAIPGITVKVLPPILAGIFIAGPLAAIMSTVDSMLILASASIIKDLYLNYGKGNIDEKTLNKISFMTTGIIGIGVFIFAIKPPSIIVWINLFAFGGLEAVFLWPTILGLYWKKANADGALISIVTGLISFFIFTIYKVNPFGMHQIVPTLAIALVTFIAGSLWGRKNDAETIKLFFGE</sequence>
<dbReference type="InterPro" id="IPR011849">
    <property type="entry name" value="Na/pantothenate_symporter"/>
</dbReference>
<name>A0ABR9ZWJ8_9FIRM</name>
<feature type="transmembrane region" description="Helical" evidence="9">
    <location>
        <begin position="364"/>
        <end position="381"/>
    </location>
</feature>
<evidence type="ECO:0000313" key="11">
    <source>
        <dbReference type="Proteomes" id="UP000614200"/>
    </source>
</evidence>
<feature type="transmembrane region" description="Helical" evidence="9">
    <location>
        <begin position="271"/>
        <end position="295"/>
    </location>
</feature>
<feature type="transmembrane region" description="Helical" evidence="9">
    <location>
        <begin position="154"/>
        <end position="176"/>
    </location>
</feature>
<dbReference type="PROSITE" id="PS00456">
    <property type="entry name" value="NA_SOLUT_SYMP_1"/>
    <property type="match status" value="1"/>
</dbReference>
<feature type="transmembrane region" description="Helical" evidence="9">
    <location>
        <begin position="443"/>
        <end position="464"/>
    </location>
</feature>
<dbReference type="NCBIfam" id="TIGR02119">
    <property type="entry name" value="panF"/>
    <property type="match status" value="1"/>
</dbReference>
<feature type="transmembrane region" description="Helical" evidence="9">
    <location>
        <begin position="44"/>
        <end position="66"/>
    </location>
</feature>
<dbReference type="InterPro" id="IPR038377">
    <property type="entry name" value="Na/Glc_symporter_sf"/>
</dbReference>
<evidence type="ECO:0000256" key="1">
    <source>
        <dbReference type="ARBA" id="ARBA00004141"/>
    </source>
</evidence>
<dbReference type="PROSITE" id="PS00457">
    <property type="entry name" value="NA_SOLUT_SYMP_2"/>
    <property type="match status" value="1"/>
</dbReference>
<comment type="caution">
    <text evidence="10">The sequence shown here is derived from an EMBL/GenBank/DDBJ whole genome shotgun (WGS) entry which is preliminary data.</text>
</comment>
<feature type="transmembrane region" description="Helical" evidence="9">
    <location>
        <begin position="188"/>
        <end position="211"/>
    </location>
</feature>
<proteinExistence type="inferred from homology"/>
<gene>
    <name evidence="10" type="primary">panF</name>
    <name evidence="10" type="ORF">ISU02_17170</name>
</gene>
<keyword evidence="5 9" id="KW-0812">Transmembrane</keyword>
<reference evidence="10 11" key="1">
    <citation type="submission" date="2020-11" db="EMBL/GenBank/DDBJ databases">
        <title>Fusibacter basophilias sp. nov.</title>
        <authorList>
            <person name="Qiu D."/>
        </authorList>
    </citation>
    <scope>NUCLEOTIDE SEQUENCE [LARGE SCALE GENOMIC DNA]</scope>
    <source>
        <strain evidence="10 11">Q10-2</strain>
    </source>
</reference>
<evidence type="ECO:0000256" key="7">
    <source>
        <dbReference type="ARBA" id="ARBA00023136"/>
    </source>
</evidence>
<keyword evidence="11" id="KW-1185">Reference proteome</keyword>
<keyword evidence="7 9" id="KW-0472">Membrane</keyword>
<dbReference type="PROSITE" id="PS50283">
    <property type="entry name" value="NA_SOLUT_SYMP_3"/>
    <property type="match status" value="1"/>
</dbReference>
<evidence type="ECO:0000256" key="3">
    <source>
        <dbReference type="ARBA" id="ARBA00022448"/>
    </source>
</evidence>
<dbReference type="InterPro" id="IPR018212">
    <property type="entry name" value="Na/solute_symporter_CS"/>
</dbReference>
<feature type="transmembrane region" description="Helical" evidence="9">
    <location>
        <begin position="231"/>
        <end position="250"/>
    </location>
</feature>
<dbReference type="Gene3D" id="1.20.1730.10">
    <property type="entry name" value="Sodium/glucose cotransporter"/>
    <property type="match status" value="1"/>
</dbReference>
<feature type="transmembrane region" description="Helical" evidence="9">
    <location>
        <begin position="72"/>
        <end position="92"/>
    </location>
</feature>
<dbReference type="EMBL" id="JADKNH010000011">
    <property type="protein sequence ID" value="MBF4694835.1"/>
    <property type="molecule type" value="Genomic_DNA"/>
</dbReference>
<feature type="transmembrane region" description="Helical" evidence="9">
    <location>
        <begin position="387"/>
        <end position="412"/>
    </location>
</feature>
<keyword evidence="6 9" id="KW-1133">Transmembrane helix</keyword>
<evidence type="ECO:0000256" key="8">
    <source>
        <dbReference type="RuleBase" id="RU362091"/>
    </source>
</evidence>
<evidence type="ECO:0000313" key="10">
    <source>
        <dbReference type="EMBL" id="MBF4694835.1"/>
    </source>
</evidence>
<evidence type="ECO:0000256" key="6">
    <source>
        <dbReference type="ARBA" id="ARBA00022989"/>
    </source>
</evidence>
<feature type="transmembrane region" description="Helical" evidence="9">
    <location>
        <begin position="419"/>
        <end position="437"/>
    </location>
</feature>
<dbReference type="Pfam" id="PF00474">
    <property type="entry name" value="SSF"/>
    <property type="match status" value="1"/>
</dbReference>
<comment type="subcellular location">
    <subcellularLocation>
        <location evidence="1">Membrane</location>
        <topology evidence="1">Multi-pass membrane protein</topology>
    </subcellularLocation>
</comment>
<dbReference type="PANTHER" id="PTHR48086:SF4">
    <property type="entry name" value="SODIUM_PANTOTHENATE SYMPORTER"/>
    <property type="match status" value="1"/>
</dbReference>
<keyword evidence="4" id="KW-1003">Cell membrane</keyword>
<feature type="transmembrane region" description="Helical" evidence="9">
    <location>
        <begin position="315"/>
        <end position="344"/>
    </location>
</feature>
<feature type="transmembrane region" description="Helical" evidence="9">
    <location>
        <begin position="6"/>
        <end position="23"/>
    </location>
</feature>
<dbReference type="InterPro" id="IPR001734">
    <property type="entry name" value="Na/solute_symporter"/>
</dbReference>
<comment type="similarity">
    <text evidence="2 8">Belongs to the sodium:solute symporter (SSF) (TC 2.A.21) family.</text>
</comment>
<feature type="transmembrane region" description="Helical" evidence="9">
    <location>
        <begin position="120"/>
        <end position="142"/>
    </location>
</feature>
<dbReference type="InterPro" id="IPR050277">
    <property type="entry name" value="Sodium:Solute_Symporter"/>
</dbReference>
<keyword evidence="3" id="KW-0813">Transport</keyword>